<name>A0A143PPI9_LUTPR</name>
<dbReference type="KEGG" id="abac:LuPra_02953"/>
<gene>
    <name evidence="3" type="ORF">LuPra_02953</name>
</gene>
<evidence type="ECO:0000256" key="1">
    <source>
        <dbReference type="SAM" id="MobiDB-lite"/>
    </source>
</evidence>
<proteinExistence type="predicted"/>
<dbReference type="Proteomes" id="UP000076079">
    <property type="component" value="Chromosome"/>
</dbReference>
<dbReference type="GO" id="GO:0004534">
    <property type="term" value="F:5'-3' RNA exonuclease activity"/>
    <property type="evidence" value="ECO:0007669"/>
    <property type="project" value="TreeGrafter"/>
</dbReference>
<dbReference type="InterPro" id="IPR016195">
    <property type="entry name" value="Pol/histidinol_Pase-like"/>
</dbReference>
<reference evidence="4" key="2">
    <citation type="submission" date="2016-04" db="EMBL/GenBank/DDBJ databases">
        <title>First Complete Genome Sequence of a Subdivision 6 Acidobacterium.</title>
        <authorList>
            <person name="Huang S."/>
            <person name="Vieira S."/>
            <person name="Bunk B."/>
            <person name="Riedel T."/>
            <person name="Sproeer C."/>
            <person name="Overmann J."/>
        </authorList>
    </citation>
    <scope>NUCLEOTIDE SEQUENCE [LARGE SCALE GENOMIC DNA]</scope>
    <source>
        <strain evidence="4">DSM 100886 HEG_-6_39</strain>
    </source>
</reference>
<dbReference type="Gene3D" id="3.20.20.140">
    <property type="entry name" value="Metal-dependent hydrolases"/>
    <property type="match status" value="1"/>
</dbReference>
<keyword evidence="4" id="KW-1185">Reference proteome</keyword>
<sequence length="543" mass="57470">MARQPPLWRGAYHVHSTQSDGSGTPEAIAAAAAGASLDFVILTDHGDGTRTPAGPRIINGVLLIDAVEISTDDGHYVALDLPPVPYPLAGEGRAVAEDVRRLGGMGLIAHPDSLRSSLAWHDPSVAADGFEWINGDSTWRTASTAQLLVKLLAYPLNRAGTLAGLARYPAALFAERDQPARGPQLALAAVDAHARIGWQRSADPIDGGRTLSEFPSYRASFGTFGVVVPWLDGTPSGDARRDAVAVLAAIRHRVTWSAVFSMADPVWLSFDLIGPATMARPGRDADGEATVVVKSNGPAGASIRVLRNGHVYREAQASALSAPLPADEPGSVYRAELWLPARRGWPALPVAISAARGHNLPDVTETGAGYRVPGTGHLAPGATTTNASADDVDIRGWHVEHDPRSSGMLRPASPGTRGEATLRLAGGERVSQFSALVGVLAPPPAGATGLELELSASAAMRLSVQWREPRSGEGLRWRHSCYVDGTRRVVALPMNEFRPIRPATGRVPLDRIHALLLVMDTVNARPGDSRTVTVHAARWTAGR</sequence>
<feature type="domain" description="Polymerase/histidinol phosphatase N-terminal" evidence="2">
    <location>
        <begin position="10"/>
        <end position="73"/>
    </location>
</feature>
<dbReference type="EMBL" id="CP015136">
    <property type="protein sequence ID" value="AMY09729.1"/>
    <property type="molecule type" value="Genomic_DNA"/>
</dbReference>
<protein>
    <submittedName>
        <fullName evidence="3">Histidinol phosphatase of the PHP family protein</fullName>
    </submittedName>
</protein>
<accession>A0A143PPI9</accession>
<evidence type="ECO:0000313" key="4">
    <source>
        <dbReference type="Proteomes" id="UP000076079"/>
    </source>
</evidence>
<evidence type="ECO:0000313" key="3">
    <source>
        <dbReference type="EMBL" id="AMY09729.1"/>
    </source>
</evidence>
<reference evidence="3 4" key="1">
    <citation type="journal article" date="2016" name="Genome Announc.">
        <title>First Complete Genome Sequence of a Subdivision 6 Acidobacterium Strain.</title>
        <authorList>
            <person name="Huang S."/>
            <person name="Vieira S."/>
            <person name="Bunk B."/>
            <person name="Riedel T."/>
            <person name="Sproer C."/>
            <person name="Overmann J."/>
        </authorList>
    </citation>
    <scope>NUCLEOTIDE SEQUENCE [LARGE SCALE GENOMIC DNA]</scope>
    <source>
        <strain evidence="4">DSM 100886 HEG_-6_39</strain>
    </source>
</reference>
<dbReference type="GO" id="GO:0035312">
    <property type="term" value="F:5'-3' DNA exonuclease activity"/>
    <property type="evidence" value="ECO:0007669"/>
    <property type="project" value="TreeGrafter"/>
</dbReference>
<feature type="region of interest" description="Disordered" evidence="1">
    <location>
        <begin position="1"/>
        <end position="23"/>
    </location>
</feature>
<dbReference type="InterPro" id="IPR003141">
    <property type="entry name" value="Pol/His_phosphatase_N"/>
</dbReference>
<evidence type="ECO:0000259" key="2">
    <source>
        <dbReference type="SMART" id="SM00481"/>
    </source>
</evidence>
<dbReference type="AlphaFoldDB" id="A0A143PPI9"/>
<organism evidence="3 4">
    <name type="scientific">Luteitalea pratensis</name>
    <dbReference type="NCBI Taxonomy" id="1855912"/>
    <lineage>
        <taxon>Bacteria</taxon>
        <taxon>Pseudomonadati</taxon>
        <taxon>Acidobacteriota</taxon>
        <taxon>Vicinamibacteria</taxon>
        <taxon>Vicinamibacterales</taxon>
        <taxon>Vicinamibacteraceae</taxon>
        <taxon>Luteitalea</taxon>
    </lineage>
</organism>
<dbReference type="SUPFAM" id="SSF89550">
    <property type="entry name" value="PHP domain-like"/>
    <property type="match status" value="1"/>
</dbReference>
<dbReference type="PANTHER" id="PTHR42924">
    <property type="entry name" value="EXONUCLEASE"/>
    <property type="match status" value="1"/>
</dbReference>
<dbReference type="PANTHER" id="PTHR42924:SF3">
    <property type="entry name" value="POLYMERASE_HISTIDINOL PHOSPHATASE N-TERMINAL DOMAIN-CONTAINING PROTEIN"/>
    <property type="match status" value="1"/>
</dbReference>
<dbReference type="STRING" id="1855912.LuPra_02953"/>
<dbReference type="SMART" id="SM00481">
    <property type="entry name" value="POLIIIAc"/>
    <property type="match status" value="1"/>
</dbReference>
<dbReference type="InterPro" id="IPR052018">
    <property type="entry name" value="PHP_domain"/>
</dbReference>